<dbReference type="EMBL" id="JACASE010000003">
    <property type="protein sequence ID" value="KAF6484931.1"/>
    <property type="molecule type" value="Genomic_DNA"/>
</dbReference>
<evidence type="ECO:0000313" key="5">
    <source>
        <dbReference type="Proteomes" id="UP000593571"/>
    </source>
</evidence>
<keyword evidence="2" id="KW-0970">Cilium biogenesis/degradation</keyword>
<proteinExistence type="inferred from homology"/>
<evidence type="ECO:0000256" key="2">
    <source>
        <dbReference type="ARBA" id="ARBA00022794"/>
    </source>
</evidence>
<organism evidence="4 5">
    <name type="scientific">Rousettus aegyptiacus</name>
    <name type="common">Egyptian fruit bat</name>
    <name type="synonym">Pteropus aegyptiacus</name>
    <dbReference type="NCBI Taxonomy" id="9407"/>
    <lineage>
        <taxon>Eukaryota</taxon>
        <taxon>Metazoa</taxon>
        <taxon>Chordata</taxon>
        <taxon>Craniata</taxon>
        <taxon>Vertebrata</taxon>
        <taxon>Euteleostomi</taxon>
        <taxon>Mammalia</taxon>
        <taxon>Eutheria</taxon>
        <taxon>Laurasiatheria</taxon>
        <taxon>Chiroptera</taxon>
        <taxon>Yinpterochiroptera</taxon>
        <taxon>Pteropodoidea</taxon>
        <taxon>Pteropodidae</taxon>
        <taxon>Rousettinae</taxon>
        <taxon>Rousettus</taxon>
    </lineage>
</organism>
<evidence type="ECO:0000313" key="4">
    <source>
        <dbReference type="EMBL" id="KAF6484931.1"/>
    </source>
</evidence>
<feature type="region of interest" description="Disordered" evidence="3">
    <location>
        <begin position="16"/>
        <end position="75"/>
    </location>
</feature>
<keyword evidence="4" id="KW-0282">Flagellum</keyword>
<dbReference type="AlphaFoldDB" id="A0A7J8IKT9"/>
<evidence type="ECO:0000256" key="3">
    <source>
        <dbReference type="SAM" id="MobiDB-lite"/>
    </source>
</evidence>
<dbReference type="InterPro" id="IPR029302">
    <property type="entry name" value="IFT43"/>
</dbReference>
<evidence type="ECO:0000256" key="1">
    <source>
        <dbReference type="ARBA" id="ARBA00007563"/>
    </source>
</evidence>
<sequence>MEDLLDLSEEWLRSSATSGAKMGRRAQQESAQAKNHFGGKNSSTLIGEAPPPKPPRRQGGWADDSSKATKSGRKASEEIEEYVSSILMASCGDLCQQCSLGGHYLFSLCWAQH</sequence>
<dbReference type="GO" id="GO:0030991">
    <property type="term" value="C:intraciliary transport particle A"/>
    <property type="evidence" value="ECO:0007669"/>
    <property type="project" value="InterPro"/>
</dbReference>
<keyword evidence="5" id="KW-1185">Reference proteome</keyword>
<dbReference type="GO" id="GO:0035721">
    <property type="term" value="P:intraciliary retrograde transport"/>
    <property type="evidence" value="ECO:0007669"/>
    <property type="project" value="TreeGrafter"/>
</dbReference>
<comment type="caution">
    <text evidence="4">The sequence shown here is derived from an EMBL/GenBank/DDBJ whole genome shotgun (WGS) entry which is preliminary data.</text>
</comment>
<name>A0A7J8IKT9_ROUAE</name>
<protein>
    <submittedName>
        <fullName evidence="4">Intraflagellar transport 43</fullName>
    </submittedName>
</protein>
<keyword evidence="4" id="KW-0966">Cell projection</keyword>
<dbReference type="PANTHER" id="PTHR33724:SF1">
    <property type="entry name" value="INTRAFLAGELLAR TRANSPORT PROTEIN 43 HOMOLOG"/>
    <property type="match status" value="1"/>
</dbReference>
<dbReference type="Proteomes" id="UP000593571">
    <property type="component" value="Unassembled WGS sequence"/>
</dbReference>
<keyword evidence="4" id="KW-0969">Cilium</keyword>
<dbReference type="GO" id="GO:0005929">
    <property type="term" value="C:cilium"/>
    <property type="evidence" value="ECO:0007669"/>
    <property type="project" value="TreeGrafter"/>
</dbReference>
<accession>A0A7J8IKT9</accession>
<comment type="similarity">
    <text evidence="1">Belongs to the IFT43 family.</text>
</comment>
<reference evidence="4 5" key="1">
    <citation type="journal article" date="2020" name="Nature">
        <title>Six reference-quality genomes reveal evolution of bat adaptations.</title>
        <authorList>
            <person name="Jebb D."/>
            <person name="Huang Z."/>
            <person name="Pippel M."/>
            <person name="Hughes G.M."/>
            <person name="Lavrichenko K."/>
            <person name="Devanna P."/>
            <person name="Winkler S."/>
            <person name="Jermiin L.S."/>
            <person name="Skirmuntt E.C."/>
            <person name="Katzourakis A."/>
            <person name="Burkitt-Gray L."/>
            <person name="Ray D.A."/>
            <person name="Sullivan K.A.M."/>
            <person name="Roscito J.G."/>
            <person name="Kirilenko B.M."/>
            <person name="Davalos L.M."/>
            <person name="Corthals A.P."/>
            <person name="Power M.L."/>
            <person name="Jones G."/>
            <person name="Ransome R.D."/>
            <person name="Dechmann D.K.N."/>
            <person name="Locatelli A.G."/>
            <person name="Puechmaille S.J."/>
            <person name="Fedrigo O."/>
            <person name="Jarvis E.D."/>
            <person name="Hiller M."/>
            <person name="Vernes S.C."/>
            <person name="Myers E.W."/>
            <person name="Teeling E.C."/>
        </authorList>
    </citation>
    <scope>NUCLEOTIDE SEQUENCE [LARGE SCALE GENOMIC DNA]</scope>
    <source>
        <strain evidence="4">MRouAeg1</strain>
        <tissue evidence="4">Muscle</tissue>
    </source>
</reference>
<gene>
    <name evidence="4" type="ORF">HJG63_006608</name>
</gene>
<dbReference type="PANTHER" id="PTHR33724">
    <property type="entry name" value="INTRAFLAGELLAR TRANSPORT PROTEIN 43 HOMOLOG"/>
    <property type="match status" value="1"/>
</dbReference>